<dbReference type="Gene3D" id="3.40.50.1820">
    <property type="entry name" value="alpha/beta hydrolase"/>
    <property type="match status" value="1"/>
</dbReference>
<dbReference type="STRING" id="521098.Aaci_0134"/>
<dbReference type="eggNOG" id="COG1075">
    <property type="taxonomic scope" value="Bacteria"/>
</dbReference>
<dbReference type="HOGENOM" id="CLU_1056177_0_0_9"/>
<dbReference type="RefSeq" id="WP_012809585.1">
    <property type="nucleotide sequence ID" value="NC_013205.1"/>
</dbReference>
<evidence type="ECO:0000259" key="1">
    <source>
        <dbReference type="Pfam" id="PF00561"/>
    </source>
</evidence>
<proteinExistence type="predicted"/>
<reference evidence="2 3" key="2">
    <citation type="journal article" date="2010" name="Stand. Genomic Sci.">
        <title>Complete genome sequence of Alicyclobacillus acidocaldarius type strain (104-IA).</title>
        <authorList>
            <person name="Mavromatis K."/>
            <person name="Sikorski J."/>
            <person name="Lapidus A."/>
            <person name="Glavina Del Rio T."/>
            <person name="Copeland A."/>
            <person name="Tice H."/>
            <person name="Cheng J.F."/>
            <person name="Lucas S."/>
            <person name="Chen F."/>
            <person name="Nolan M."/>
            <person name="Bruce D."/>
            <person name="Goodwin L."/>
            <person name="Pitluck S."/>
            <person name="Ivanova N."/>
            <person name="Ovchinnikova G."/>
            <person name="Pati A."/>
            <person name="Chen A."/>
            <person name="Palaniappan K."/>
            <person name="Land M."/>
            <person name="Hauser L."/>
            <person name="Chang Y.J."/>
            <person name="Jeffries C.D."/>
            <person name="Chain P."/>
            <person name="Meincke L."/>
            <person name="Sims D."/>
            <person name="Chertkov O."/>
            <person name="Han C."/>
            <person name="Brettin T."/>
            <person name="Detter J.C."/>
            <person name="Wahrenburg C."/>
            <person name="Rohde M."/>
            <person name="Pukall R."/>
            <person name="Goker M."/>
            <person name="Bristow J."/>
            <person name="Eisen J.A."/>
            <person name="Markowitz V."/>
            <person name="Hugenholtz P."/>
            <person name="Klenk H.P."/>
            <person name="Kyrpides N.C."/>
        </authorList>
    </citation>
    <scope>NUCLEOTIDE SEQUENCE [LARGE SCALE GENOMIC DNA]</scope>
    <source>
        <strain evidence="3">ATCC 27009 / DSM 446 / BCRC 14685 / JCM 5260 / KCTC 1825 / NBRC 15652 / NCIMB 11725 / NRRL B-14509 / 104-IA</strain>
    </source>
</reference>
<dbReference type="SUPFAM" id="SSF53474">
    <property type="entry name" value="alpha/beta-Hydrolases"/>
    <property type="match status" value="1"/>
</dbReference>
<sequence length="263" mass="29527">MTLSLQSSESVKTIAPKTYPLVLIHGLRNAHRWTEAFLRRCLAIWGSDRVFVVHLNRSDRLWSAEYPEGYVHFAGTLHQGAGCDTVERQFEYLRHKLDLLEAQCGLTRPFDTIAHSMGGLVLRRYVSEFPNDVAAAVTLGTPYGGAPMARDFLWFGYCVGAGRAFRNLTPRFVQDFVRRHPWPSGVPLYTVRGIHRGISWGVGGELFIGTLYHFLMRRRSDGLVPVDHALCPDSQHLADLADHNHLHLVSDPKVADLCASVLP</sequence>
<dbReference type="ESTHER" id="aliad-c8wqm0">
    <property type="family name" value="6_AlphaBeta_hydrolase"/>
</dbReference>
<feature type="domain" description="AB hydrolase-1" evidence="1">
    <location>
        <begin position="57"/>
        <end position="141"/>
    </location>
</feature>
<dbReference type="SMR" id="C8WQM0"/>
<dbReference type="InterPro" id="IPR029058">
    <property type="entry name" value="AB_hydrolase_fold"/>
</dbReference>
<dbReference type="InterPro" id="IPR000073">
    <property type="entry name" value="AB_hydrolase_1"/>
</dbReference>
<dbReference type="KEGG" id="aac:Aaci_0134"/>
<protein>
    <submittedName>
        <fullName evidence="2">PGAP1 family protein</fullName>
    </submittedName>
</protein>
<reference evidence="3" key="1">
    <citation type="submission" date="2009-09" db="EMBL/GenBank/DDBJ databases">
        <title>The complete chromosome of Alicyclobacillus acidocaldarius subsp. acidocaldarius DSM 446.</title>
        <authorList>
            <consortium name="US DOE Joint Genome Institute (JGI-PGF)"/>
            <person name="Lucas S."/>
            <person name="Copeland A."/>
            <person name="Lapidus A."/>
            <person name="Glavina del Rio T."/>
            <person name="Dalin E."/>
            <person name="Tice H."/>
            <person name="Bruce D."/>
            <person name="Goodwin L."/>
            <person name="Pitluck S."/>
            <person name="Kyrpides N."/>
            <person name="Mavromatis K."/>
            <person name="Ivanova N."/>
            <person name="Ovchinnikova G."/>
            <person name="Chertkov O."/>
            <person name="Sims D."/>
            <person name="Brettin T."/>
            <person name="Detter J.C."/>
            <person name="Han C."/>
            <person name="Larimer F."/>
            <person name="Land M."/>
            <person name="Hauser L."/>
            <person name="Markowitz V."/>
            <person name="Cheng J.-F."/>
            <person name="Hugenholtz P."/>
            <person name="Woyke T."/>
            <person name="Wu D."/>
            <person name="Pukall R."/>
            <person name="Klenk H.-P."/>
            <person name="Eisen J.A."/>
        </authorList>
    </citation>
    <scope>NUCLEOTIDE SEQUENCE [LARGE SCALE GENOMIC DNA]</scope>
    <source>
        <strain evidence="3">ATCC 27009 / DSM 446 / BCRC 14685 / JCM 5260 / KCTC 1825 / NBRC 15652 / NCIMB 11725 / NRRL B-14509 / 104-IA</strain>
    </source>
</reference>
<name>C8WQM0_ALIAD</name>
<organism evidence="2 3">
    <name type="scientific">Alicyclobacillus acidocaldarius subsp. acidocaldarius (strain ATCC 27009 / DSM 446 / BCRC 14685 / JCM 5260 / KCTC 1825 / NBRC 15652 / NCIMB 11725 / NRRL B-14509 / 104-IA)</name>
    <name type="common">Bacillus acidocaldarius</name>
    <dbReference type="NCBI Taxonomy" id="521098"/>
    <lineage>
        <taxon>Bacteria</taxon>
        <taxon>Bacillati</taxon>
        <taxon>Bacillota</taxon>
        <taxon>Bacilli</taxon>
        <taxon>Bacillales</taxon>
        <taxon>Alicyclobacillaceae</taxon>
        <taxon>Alicyclobacillus</taxon>
    </lineage>
</organism>
<keyword evidence="3" id="KW-1185">Reference proteome</keyword>
<accession>C8WQM0</accession>
<gene>
    <name evidence="2" type="ordered locus">Aaci_0134</name>
</gene>
<dbReference type="EMBL" id="CP001727">
    <property type="protein sequence ID" value="ACV57198.1"/>
    <property type="molecule type" value="Genomic_DNA"/>
</dbReference>
<dbReference type="Proteomes" id="UP000001917">
    <property type="component" value="Chromosome"/>
</dbReference>
<dbReference type="AlphaFoldDB" id="C8WQM0"/>
<evidence type="ECO:0000313" key="2">
    <source>
        <dbReference type="EMBL" id="ACV57198.1"/>
    </source>
</evidence>
<dbReference type="Pfam" id="PF00561">
    <property type="entry name" value="Abhydrolase_1"/>
    <property type="match status" value="1"/>
</dbReference>
<evidence type="ECO:0000313" key="3">
    <source>
        <dbReference type="Proteomes" id="UP000001917"/>
    </source>
</evidence>